<comment type="caution">
    <text evidence="7">The sequence shown here is derived from an EMBL/GenBank/DDBJ whole genome shotgun (WGS) entry which is preliminary data.</text>
</comment>
<evidence type="ECO:0000313" key="7">
    <source>
        <dbReference type="EMBL" id="MEC5421877.1"/>
    </source>
</evidence>
<feature type="transmembrane region" description="Helical" evidence="6">
    <location>
        <begin position="45"/>
        <end position="64"/>
    </location>
</feature>
<proteinExistence type="predicted"/>
<name>A0ABU6KBI9_9BACI</name>
<feature type="transmembrane region" description="Helical" evidence="6">
    <location>
        <begin position="428"/>
        <end position="446"/>
    </location>
</feature>
<dbReference type="PANTHER" id="PTHR30250">
    <property type="entry name" value="PST FAMILY PREDICTED COLANIC ACID TRANSPORTER"/>
    <property type="match status" value="1"/>
</dbReference>
<keyword evidence="4 6" id="KW-1133">Transmembrane helix</keyword>
<feature type="transmembrane region" description="Helical" evidence="6">
    <location>
        <begin position="335"/>
        <end position="353"/>
    </location>
</feature>
<dbReference type="Pfam" id="PF01943">
    <property type="entry name" value="Polysacc_synt"/>
    <property type="match status" value="1"/>
</dbReference>
<dbReference type="PIRSF" id="PIRSF038958">
    <property type="entry name" value="PG_synth_SpoVB"/>
    <property type="match status" value="1"/>
</dbReference>
<accession>A0ABU6KBI9</accession>
<feature type="transmembrane region" description="Helical" evidence="6">
    <location>
        <begin position="191"/>
        <end position="215"/>
    </location>
</feature>
<feature type="transmembrane region" description="Helical" evidence="6">
    <location>
        <begin position="85"/>
        <end position="108"/>
    </location>
</feature>
<evidence type="ECO:0000256" key="4">
    <source>
        <dbReference type="ARBA" id="ARBA00022989"/>
    </source>
</evidence>
<evidence type="ECO:0000313" key="8">
    <source>
        <dbReference type="Proteomes" id="UP001335737"/>
    </source>
</evidence>
<protein>
    <submittedName>
        <fullName evidence="7">Polysaccharide biosynthesis protein</fullName>
    </submittedName>
</protein>
<evidence type="ECO:0000256" key="6">
    <source>
        <dbReference type="SAM" id="Phobius"/>
    </source>
</evidence>
<feature type="transmembrane region" description="Helical" evidence="6">
    <location>
        <begin position="244"/>
        <end position="264"/>
    </location>
</feature>
<feature type="transmembrane region" description="Helical" evidence="6">
    <location>
        <begin position="9"/>
        <end position="33"/>
    </location>
</feature>
<feature type="transmembrane region" description="Helical" evidence="6">
    <location>
        <begin position="296"/>
        <end position="315"/>
    </location>
</feature>
<feature type="transmembrane region" description="Helical" evidence="6">
    <location>
        <begin position="401"/>
        <end position="422"/>
    </location>
</feature>
<dbReference type="InterPro" id="IPR024923">
    <property type="entry name" value="PG_synth_SpoVB"/>
</dbReference>
<feature type="transmembrane region" description="Helical" evidence="6">
    <location>
        <begin position="128"/>
        <end position="146"/>
    </location>
</feature>
<evidence type="ECO:0000256" key="3">
    <source>
        <dbReference type="ARBA" id="ARBA00022692"/>
    </source>
</evidence>
<dbReference type="CDD" id="cd13124">
    <property type="entry name" value="MATE_SpoVB_like"/>
    <property type="match status" value="1"/>
</dbReference>
<reference evidence="7 8" key="1">
    <citation type="journal article" date="2024" name="Int. J. Syst. Evol. Microbiol.">
        <title>Virgibacillus tibetensis sp. nov., isolated from salt lake on the Tibetan Plateau of China.</title>
        <authorList>
            <person name="Phurbu D."/>
            <person name="Liu Z.-X."/>
            <person name="Wang R."/>
            <person name="Zheng Y.-Y."/>
            <person name="Liu H.-C."/>
            <person name="Zhou Y.-G."/>
            <person name="Yu Y.-J."/>
            <person name="Li A.-H."/>
        </authorList>
    </citation>
    <scope>NUCLEOTIDE SEQUENCE [LARGE SCALE GENOMIC DNA]</scope>
    <source>
        <strain evidence="7 8">C22-A2</strain>
    </source>
</reference>
<evidence type="ECO:0000256" key="1">
    <source>
        <dbReference type="ARBA" id="ARBA00004651"/>
    </source>
</evidence>
<feature type="transmembrane region" description="Helical" evidence="6">
    <location>
        <begin position="466"/>
        <end position="489"/>
    </location>
</feature>
<evidence type="ECO:0000256" key="2">
    <source>
        <dbReference type="ARBA" id="ARBA00022475"/>
    </source>
</evidence>
<keyword evidence="2" id="KW-1003">Cell membrane</keyword>
<keyword evidence="8" id="KW-1185">Reference proteome</keyword>
<dbReference type="Proteomes" id="UP001335737">
    <property type="component" value="Unassembled WGS sequence"/>
</dbReference>
<dbReference type="PANTHER" id="PTHR30250:SF21">
    <property type="entry name" value="LIPID II FLIPPASE MURJ"/>
    <property type="match status" value="1"/>
</dbReference>
<feature type="transmembrane region" description="Helical" evidence="6">
    <location>
        <begin position="167"/>
        <end position="185"/>
    </location>
</feature>
<feature type="transmembrane region" description="Helical" evidence="6">
    <location>
        <begin position="373"/>
        <end position="394"/>
    </location>
</feature>
<keyword evidence="5 6" id="KW-0472">Membrane</keyword>
<dbReference type="InterPro" id="IPR002797">
    <property type="entry name" value="Polysacc_synth"/>
</dbReference>
<dbReference type="InterPro" id="IPR050833">
    <property type="entry name" value="Poly_Biosynth_Transport"/>
</dbReference>
<organism evidence="7 8">
    <name type="scientific">Virgibacillus tibetensis</name>
    <dbReference type="NCBI Taxonomy" id="3042313"/>
    <lineage>
        <taxon>Bacteria</taxon>
        <taxon>Bacillati</taxon>
        <taxon>Bacillota</taxon>
        <taxon>Bacilli</taxon>
        <taxon>Bacillales</taxon>
        <taxon>Bacillaceae</taxon>
        <taxon>Virgibacillus</taxon>
    </lineage>
</organism>
<dbReference type="RefSeq" id="WP_327605454.1">
    <property type="nucleotide sequence ID" value="NZ_JARZFX010000001.1"/>
</dbReference>
<sequence length="539" mass="59518">MSNIVRGTMLLTGASFLSKFLGMIYVIPFYALVGETGGVLFQFAYTPYSIFISISTIGVPLAVSKFVSKYNSLGDYETGMRMFKAGISLMAVTGFLAFLAMFFSAEWLANQMITSDDPESITVADVTFVIRMVSIALLIIPAMSIVRGFFQGYNSMGPTAVSQVIEQIVRIVFLLGGAYIIIKLLDGSVTTAVGFSTFAAFLGALASCFVLLIYWRKRKPYIQKQLQKQTYTHDISTKDLFIELFRYAGPFVLVGLAIPLYQLVDQFTFERAMVARGQEDVWETAFAVINFYGHKLVIIPITLATGLSISMLPALTKTFTEKNNQLLNNQINQALQIVLVLVIPAVVGLSLLSNEAYASLYGLKNIELAGRLLGWYAPVALLFALFSVSSAILQGINEQRFAVISLLAGLLVKVLFNIQLIYMFGPVGSILGTGLAAFIAVALNLWRINSAIQFSFKQTFKRTMLIGIFIILMCIIIWILKAVLGGFIPYEDTRWGATLMLATGVIFGGGVYLWFAYQSTLLERILGSRIGFLDKIFRK</sequence>
<comment type="subcellular location">
    <subcellularLocation>
        <location evidence="1">Cell membrane</location>
        <topology evidence="1">Multi-pass membrane protein</topology>
    </subcellularLocation>
</comment>
<dbReference type="EMBL" id="JARZFX010000001">
    <property type="protein sequence ID" value="MEC5421877.1"/>
    <property type="molecule type" value="Genomic_DNA"/>
</dbReference>
<keyword evidence="3 6" id="KW-0812">Transmembrane</keyword>
<gene>
    <name evidence="7" type="ORF">QGM71_00025</name>
</gene>
<evidence type="ECO:0000256" key="5">
    <source>
        <dbReference type="ARBA" id="ARBA00023136"/>
    </source>
</evidence>
<feature type="transmembrane region" description="Helical" evidence="6">
    <location>
        <begin position="495"/>
        <end position="515"/>
    </location>
</feature>